<protein>
    <recommendedName>
        <fullName evidence="3">DNA cytosine methyltransferase</fullName>
    </recommendedName>
</protein>
<comment type="caution">
    <text evidence="1">The sequence shown here is derived from an EMBL/GenBank/DDBJ whole genome shotgun (WGS) entry which is preliminary data.</text>
</comment>
<sequence>MARILIGCETSGIARRAFAARGHDVWSCDILPAEDRSNQHIICDIRDGILEDGWNLLAVMHPPCTRLCRSGRRWMSGPGKWTPPKQLPAGRSWDDMRQEFELGVSIFTACWQAPIDCIAIENPEMNDLARDQMPADLPAPAMVQPFWFGEPAYKATGWYLRDLAPLVPTNVLPEPERGSDEWKRWNRVHRMPPGPERARLRSRSFPGMMNAAADQWGQQARDAYEVRTMEAMSCHS</sequence>
<dbReference type="EMBL" id="PDVP01000002">
    <property type="protein sequence ID" value="PHP68208.1"/>
    <property type="molecule type" value="Genomic_DNA"/>
</dbReference>
<name>A0A2G1QSM6_9HYPH</name>
<evidence type="ECO:0000313" key="1">
    <source>
        <dbReference type="EMBL" id="PHP68208.1"/>
    </source>
</evidence>
<evidence type="ECO:0008006" key="3">
    <source>
        <dbReference type="Google" id="ProtNLM"/>
    </source>
</evidence>
<dbReference type="RefSeq" id="WP_099304848.1">
    <property type="nucleotide sequence ID" value="NZ_PDVP01000002.1"/>
</dbReference>
<proteinExistence type="predicted"/>
<evidence type="ECO:0000313" key="2">
    <source>
        <dbReference type="Proteomes" id="UP000221168"/>
    </source>
</evidence>
<reference evidence="1 2" key="1">
    <citation type="submission" date="2017-10" db="EMBL/GenBank/DDBJ databases">
        <title>Sedimentibacterium mangrovi gen. nov., sp. nov., a novel member of family Phyllobacteriacea isolated from mangrove sediment.</title>
        <authorList>
            <person name="Liao H."/>
            <person name="Tian Y."/>
        </authorList>
    </citation>
    <scope>NUCLEOTIDE SEQUENCE [LARGE SCALE GENOMIC DNA]</scope>
    <source>
        <strain evidence="1 2">X9-2-2</strain>
    </source>
</reference>
<dbReference type="OrthoDB" id="9134166at2"/>
<dbReference type="Proteomes" id="UP000221168">
    <property type="component" value="Unassembled WGS sequence"/>
</dbReference>
<gene>
    <name evidence="1" type="ORF">CSC94_06025</name>
</gene>
<organism evidence="1 2">
    <name type="scientific">Zhengella mangrovi</name>
    <dbReference type="NCBI Taxonomy" id="1982044"/>
    <lineage>
        <taxon>Bacteria</taxon>
        <taxon>Pseudomonadati</taxon>
        <taxon>Pseudomonadota</taxon>
        <taxon>Alphaproteobacteria</taxon>
        <taxon>Hyphomicrobiales</taxon>
        <taxon>Notoacmeibacteraceae</taxon>
        <taxon>Zhengella</taxon>
    </lineage>
</organism>
<dbReference type="AlphaFoldDB" id="A0A2G1QSM6"/>
<keyword evidence="2" id="KW-1185">Reference proteome</keyword>
<accession>A0A2G1QSM6</accession>